<evidence type="ECO:0000313" key="1">
    <source>
        <dbReference type="EMBL" id="MBM7810315.1"/>
    </source>
</evidence>
<accession>A0ABS2S2Z5</accession>
<dbReference type="InterPro" id="IPR019734">
    <property type="entry name" value="TPR_rpt"/>
</dbReference>
<comment type="caution">
    <text evidence="1">The sequence shown here is derived from an EMBL/GenBank/DDBJ whole genome shotgun (WGS) entry which is preliminary data.</text>
</comment>
<dbReference type="Pfam" id="PF13374">
    <property type="entry name" value="TPR_10"/>
    <property type="match status" value="1"/>
</dbReference>
<name>A0ABS2S2Z5_9PSEU</name>
<dbReference type="Proteomes" id="UP001195724">
    <property type="component" value="Unassembled WGS sequence"/>
</dbReference>
<dbReference type="InterPro" id="IPR009003">
    <property type="entry name" value="Peptidase_S1_PA"/>
</dbReference>
<dbReference type="PANTHER" id="PTHR19959:SF119">
    <property type="entry name" value="FUNGAL LIPASE-LIKE DOMAIN-CONTAINING PROTEIN"/>
    <property type="match status" value="1"/>
</dbReference>
<dbReference type="SMART" id="SM00028">
    <property type="entry name" value="TPR"/>
    <property type="match status" value="6"/>
</dbReference>
<protein>
    <submittedName>
        <fullName evidence="1">Tetratricopeptide (TPR) repeat protein</fullName>
    </submittedName>
</protein>
<evidence type="ECO:0000313" key="2">
    <source>
        <dbReference type="Proteomes" id="UP001195724"/>
    </source>
</evidence>
<dbReference type="EMBL" id="JAFBCL010000001">
    <property type="protein sequence ID" value="MBM7810315.1"/>
    <property type="molecule type" value="Genomic_DNA"/>
</dbReference>
<dbReference type="PANTHER" id="PTHR19959">
    <property type="entry name" value="KINESIN LIGHT CHAIN"/>
    <property type="match status" value="1"/>
</dbReference>
<gene>
    <name evidence="1" type="ORF">JOE68_001180</name>
</gene>
<dbReference type="InterPro" id="IPR027417">
    <property type="entry name" value="P-loop_NTPase"/>
</dbReference>
<dbReference type="Gene3D" id="1.25.40.10">
    <property type="entry name" value="Tetratricopeptide repeat domain"/>
    <property type="match status" value="4"/>
</dbReference>
<dbReference type="SUPFAM" id="SSF52540">
    <property type="entry name" value="P-loop containing nucleoside triphosphate hydrolases"/>
    <property type="match status" value="1"/>
</dbReference>
<reference evidence="1 2" key="1">
    <citation type="submission" date="2021-01" db="EMBL/GenBank/DDBJ databases">
        <title>Sequencing the genomes of 1000 actinobacteria strains.</title>
        <authorList>
            <person name="Klenk H.-P."/>
        </authorList>
    </citation>
    <scope>NUCLEOTIDE SEQUENCE [LARGE SCALE GENOMIC DNA]</scope>
    <source>
        <strain evidence="1 2">DSM 44581</strain>
    </source>
</reference>
<dbReference type="Gene3D" id="2.40.10.120">
    <property type="match status" value="1"/>
</dbReference>
<sequence>MSQADRHVAVYARPAAGGAWSTGSGYHLGGSLVLTSRHVVRAKDGSPRENVLIHLRGAAALLGCEVVWCGADEVDAALLRVVAPGAELPVRRQPVRWGRFATSAPGQPCHAVGFPAYEGRGPAHELVASQVTGRINPLTGVDAERLSVDVDSAPVELTGDRSLWEGMSGAAVVCGGAVVGVVRHDAAHFASRRLAAVPVERCAADPEFRRLVAEVCDGEPVLRPVDLDTLFTEVQPLSSPATLLVARSHTVGFRGRDAELARLREWCARDEGFSAHIVTGPGGQGKTRLAARLADELAAAGWVAGFVTGDLDREAAAGLAALRRPALLVVDYAETSAGTIRALTEATRRTETAVRLLLLARSAGEWRDDSAVEHYLEYLVHAPVLQLEALERTTHGRLDAWREAVSSLARALSRFRGYEGAGAHADAVAAAPPRSLTEEQGDGGPILGIHIDALAALLAATEPDKTGSSPVDTLLRHEERYWKWLAGARQFTAEKHTLASAVAMATLFGAATEHDALALVAALPGLPEDRRHTAVRWLADALPGSGGHWGALQPDRLGEHHVARVLHVRPELATALVRVASPAQVEHALTVLTRAAVDARHLDPVIGAVVAAAPRVTGPAALSVAVRSENPAPLLASLEQVVASADTGLLAALAAAIPVRTQVLNDIAIKVLERLAAAYEAAPDADALARPRALAQLARRLRNRGRFEDAVRVNEQAIELFDRLVDPADSTHLVDLGNALDGLADQLSRLHRLPESLAVSKRSVAIARRAATADPAAQAHLAGALNGFATRLGLAGRHREAARVAQQAVDINRELVRAPGGEAQRPGLATSLNILGVQRGLDGRRGEALAAIEEALGIRRELAKAEPDAYGVQLASSLNNLSNQYRRREDTEKGLRASEEAVAILRRLAEANPEAHDQDLAMALGNLTRRLSELGRTGPAAAAGRELVRVFRALVRARPEQHRAGLATALMTAAQCLVAHGAVDEAGDFAADAAALHRELGEPHALALARSLQLRAEWLDSLRRGEEALASMEECVTVHRGLAAHDGGEKLSGALLHLAGFLVRAGLGERAGAAAQEAVDLRRALAADGLPQRRSDLAAALVQHADLLDGLGRTEESLPALSEAVDIRRSLNAGARLAGLLRHYADQLMRMGRYWDARNTLLEAIRGHRRLRALRHRRTLAVLHRNLARAYVGMHRPDEAAEAVADAVATLRPLAGRSEHDAQELALALEELARLHDLLGRPAEAARARAELEEVRGRSGAGRPEVP</sequence>
<organism evidence="1 2">
    <name type="scientific">Saccharothrix algeriensis</name>
    <dbReference type="NCBI Taxonomy" id="173560"/>
    <lineage>
        <taxon>Bacteria</taxon>
        <taxon>Bacillati</taxon>
        <taxon>Actinomycetota</taxon>
        <taxon>Actinomycetes</taxon>
        <taxon>Pseudonocardiales</taxon>
        <taxon>Pseudonocardiaceae</taxon>
        <taxon>Saccharothrix</taxon>
    </lineage>
</organism>
<proteinExistence type="predicted"/>
<dbReference type="Gene3D" id="3.40.50.300">
    <property type="entry name" value="P-loop containing nucleotide triphosphate hydrolases"/>
    <property type="match status" value="1"/>
</dbReference>
<dbReference type="Pfam" id="PF13365">
    <property type="entry name" value="Trypsin_2"/>
    <property type="match status" value="1"/>
</dbReference>
<dbReference type="RefSeq" id="WP_204841304.1">
    <property type="nucleotide sequence ID" value="NZ_JAFBCL010000001.1"/>
</dbReference>
<dbReference type="SUPFAM" id="SSF48452">
    <property type="entry name" value="TPR-like"/>
    <property type="match status" value="5"/>
</dbReference>
<dbReference type="InterPro" id="IPR011990">
    <property type="entry name" value="TPR-like_helical_dom_sf"/>
</dbReference>
<dbReference type="SUPFAM" id="SSF50494">
    <property type="entry name" value="Trypsin-like serine proteases"/>
    <property type="match status" value="1"/>
</dbReference>
<keyword evidence="2" id="KW-1185">Reference proteome</keyword>